<accession>A0A6A6RPS4</accession>
<evidence type="ECO:0000313" key="2">
    <source>
        <dbReference type="Proteomes" id="UP000799753"/>
    </source>
</evidence>
<gene>
    <name evidence="1" type="ORF">P280DRAFT_472403</name>
</gene>
<dbReference type="EMBL" id="MU006794">
    <property type="protein sequence ID" value="KAF2637232.1"/>
    <property type="molecule type" value="Genomic_DNA"/>
</dbReference>
<keyword evidence="2" id="KW-1185">Reference proteome</keyword>
<name>A0A6A6RPS4_9PLEO</name>
<evidence type="ECO:0000313" key="1">
    <source>
        <dbReference type="EMBL" id="KAF2637232.1"/>
    </source>
</evidence>
<reference evidence="1" key="1">
    <citation type="journal article" date="2020" name="Stud. Mycol.">
        <title>101 Dothideomycetes genomes: a test case for predicting lifestyles and emergence of pathogens.</title>
        <authorList>
            <person name="Haridas S."/>
            <person name="Albert R."/>
            <person name="Binder M."/>
            <person name="Bloem J."/>
            <person name="Labutti K."/>
            <person name="Salamov A."/>
            <person name="Andreopoulos B."/>
            <person name="Baker S."/>
            <person name="Barry K."/>
            <person name="Bills G."/>
            <person name="Bluhm B."/>
            <person name="Cannon C."/>
            <person name="Castanera R."/>
            <person name="Culley D."/>
            <person name="Daum C."/>
            <person name="Ezra D."/>
            <person name="Gonzalez J."/>
            <person name="Henrissat B."/>
            <person name="Kuo A."/>
            <person name="Liang C."/>
            <person name="Lipzen A."/>
            <person name="Lutzoni F."/>
            <person name="Magnuson J."/>
            <person name="Mondo S."/>
            <person name="Nolan M."/>
            <person name="Ohm R."/>
            <person name="Pangilinan J."/>
            <person name="Park H.-J."/>
            <person name="Ramirez L."/>
            <person name="Alfaro M."/>
            <person name="Sun H."/>
            <person name="Tritt A."/>
            <person name="Yoshinaga Y."/>
            <person name="Zwiers L.-H."/>
            <person name="Turgeon B."/>
            <person name="Goodwin S."/>
            <person name="Spatafora J."/>
            <person name="Crous P."/>
            <person name="Grigoriev I."/>
        </authorList>
    </citation>
    <scope>NUCLEOTIDE SEQUENCE</scope>
    <source>
        <strain evidence="1">CBS 473.64</strain>
    </source>
</reference>
<proteinExistence type="predicted"/>
<dbReference type="AlphaFoldDB" id="A0A6A6RPS4"/>
<organism evidence="1 2">
    <name type="scientific">Massarina eburnea CBS 473.64</name>
    <dbReference type="NCBI Taxonomy" id="1395130"/>
    <lineage>
        <taxon>Eukaryota</taxon>
        <taxon>Fungi</taxon>
        <taxon>Dikarya</taxon>
        <taxon>Ascomycota</taxon>
        <taxon>Pezizomycotina</taxon>
        <taxon>Dothideomycetes</taxon>
        <taxon>Pleosporomycetidae</taxon>
        <taxon>Pleosporales</taxon>
        <taxon>Massarineae</taxon>
        <taxon>Massarinaceae</taxon>
        <taxon>Massarina</taxon>
    </lineage>
</organism>
<dbReference type="Proteomes" id="UP000799753">
    <property type="component" value="Unassembled WGS sequence"/>
</dbReference>
<protein>
    <submittedName>
        <fullName evidence="1">Uncharacterized protein</fullName>
    </submittedName>
</protein>
<sequence length="111" mass="12098">MEASLPIIGGAGTWLWLAPNLPTQAGRWKNDGLAAREWECTARSSGRSCSKRQPPEYSNGSRTAVDFTSLLANEPSERTCGSGGFRPWLSAREPLFSNWASCASRRPNNAL</sequence>